<evidence type="ECO:0000256" key="6">
    <source>
        <dbReference type="ARBA" id="ARBA00023136"/>
    </source>
</evidence>
<dbReference type="Gene3D" id="2.170.130.10">
    <property type="entry name" value="TonB-dependent receptor, plug domain"/>
    <property type="match status" value="1"/>
</dbReference>
<keyword evidence="7 8" id="KW-0998">Cell outer membrane</keyword>
<evidence type="ECO:0000259" key="11">
    <source>
        <dbReference type="Pfam" id="PF07715"/>
    </source>
</evidence>
<feature type="domain" description="TonB-dependent receptor plug" evidence="11">
    <location>
        <begin position="134"/>
        <end position="240"/>
    </location>
</feature>
<feature type="domain" description="TonB-dependent receptor-like beta-barrel" evidence="10">
    <location>
        <begin position="454"/>
        <end position="812"/>
    </location>
</feature>
<dbReference type="Pfam" id="PF00593">
    <property type="entry name" value="TonB_dep_Rec_b-barrel"/>
    <property type="match status" value="1"/>
</dbReference>
<evidence type="ECO:0000256" key="5">
    <source>
        <dbReference type="ARBA" id="ARBA00023077"/>
    </source>
</evidence>
<keyword evidence="5 9" id="KW-0798">TonB box</keyword>
<dbReference type="PROSITE" id="PS52016">
    <property type="entry name" value="TONB_DEPENDENT_REC_3"/>
    <property type="match status" value="1"/>
</dbReference>
<dbReference type="InterPro" id="IPR023997">
    <property type="entry name" value="TonB-dep_OMP_SusC/RagA_CS"/>
</dbReference>
<comment type="caution">
    <text evidence="12">The sequence shown here is derived from an EMBL/GenBank/DDBJ whole genome shotgun (WGS) entry which is preliminary data.</text>
</comment>
<keyword evidence="4 8" id="KW-0812">Transmembrane</keyword>
<keyword evidence="3 8" id="KW-1134">Transmembrane beta strand</keyword>
<dbReference type="RefSeq" id="WP_160845009.1">
    <property type="nucleotide sequence ID" value="NZ_WVHT01000005.1"/>
</dbReference>
<dbReference type="Gene3D" id="2.60.40.1120">
    <property type="entry name" value="Carboxypeptidase-like, regulatory domain"/>
    <property type="match status" value="1"/>
</dbReference>
<dbReference type="SUPFAM" id="SSF49464">
    <property type="entry name" value="Carboxypeptidase regulatory domain-like"/>
    <property type="match status" value="1"/>
</dbReference>
<keyword evidence="6 8" id="KW-0472">Membrane</keyword>
<proteinExistence type="inferred from homology"/>
<dbReference type="InterPro" id="IPR037066">
    <property type="entry name" value="Plug_dom_sf"/>
</dbReference>
<dbReference type="Pfam" id="PF13715">
    <property type="entry name" value="CarbopepD_reg_2"/>
    <property type="match status" value="1"/>
</dbReference>
<accession>A0A7K1YB79</accession>
<evidence type="ECO:0000256" key="3">
    <source>
        <dbReference type="ARBA" id="ARBA00022452"/>
    </source>
</evidence>
<dbReference type="SUPFAM" id="SSF56935">
    <property type="entry name" value="Porins"/>
    <property type="match status" value="1"/>
</dbReference>
<dbReference type="InterPro" id="IPR036942">
    <property type="entry name" value="Beta-barrel_TonB_sf"/>
</dbReference>
<name>A0A7K1YB79_9SPHI</name>
<evidence type="ECO:0000313" key="13">
    <source>
        <dbReference type="Proteomes" id="UP000466586"/>
    </source>
</evidence>
<dbReference type="NCBIfam" id="TIGR04056">
    <property type="entry name" value="OMP_RagA_SusC"/>
    <property type="match status" value="1"/>
</dbReference>
<dbReference type="Gene3D" id="2.40.170.20">
    <property type="entry name" value="TonB-dependent receptor, beta-barrel domain"/>
    <property type="match status" value="1"/>
</dbReference>
<evidence type="ECO:0000256" key="4">
    <source>
        <dbReference type="ARBA" id="ARBA00022692"/>
    </source>
</evidence>
<evidence type="ECO:0000256" key="7">
    <source>
        <dbReference type="ARBA" id="ARBA00023237"/>
    </source>
</evidence>
<sequence>MRITVYSREKVIGFSGFLVKRAITVAFVALLTLFSVSLYAQNLAIRGKVVDSSGQPVPGATVKVKGTQNGVSADANGSFQISAPGNATLEISSVGLAKQEMSINNRTNITIKLLADSQTLQDVVVVGYGSRRREAVTGSVASISGATLNEVPSANISQALQGRVAGVQLAQTSTKPGATMQIRIRGTRSINAENDPLIVLDGIPFAGTIADISPDDIKSLDILKDASATAIYGSRGANGVILVTTKKGNKGQASQLSYSGYYGAKDVMKYPMMTTDKYIALRKRAGLNMNPGADEDISGATNTDWQDLFYRSANVQNHDISLTGSGANNTYKVGAGYYKDEAPIPLSDYSRLSLRASLDQEVGKLFRIGFTTNNNFNITNGANLGMYGVLSMSPLANPYAADGTFKRVVSMPQDNQWVYTEQTMNALGDKYVNKTKEFGTYNSAYGEMKIPGVDGLKYRLNLGANYRTGNTGSYTGIGVFSADAANPNTASVNNSLTTQWAIENLLFYDKTFAKKHTLNVVGLYSSEQIRFNSSSIGRRNIAGDNFQYFNLGQTSTGSNDDISLDPNNQNYWVSGLMSFMGRVMYSYDDRYMISATFRSDASSRLAEGHKWHSYPAVSVGWNLHRESFMENVTWLNSLKLRAGYGQTSNQSVAPYATLGRLSVRPYNYGATNANGYYVTELPNPNLGWEYSKTKNFGVDFSLFQNRLSGTAEYYDTKTEDLLLAVGLPPTSGVSSYTGNVGSTQNKGWELSLNGVILNNLNGWTLEAGVNVYRNVNKIVSLASGQTRDEGNWLFVGQPLNVIFDYKKVGIWQADEATAVKQYEGSGGQVGMIKVLYTGGYNADGSPTRVIGSDDRQILNADPDFQGGFNTRVGYKSFDLSIVGTFQSGGLLNSTLYGSNGYLNLEDGRRGQIDIDYWTPENPGAKYPDPLGPKNSNNPKYGSTLGYFDGSFTKIRTISLGYNFSGKWMGSTGIKRLRLYATAQNPFVLFSPYYKGSGMDPESNSYANDSANMAVAYGYGQRRLLTVGYNTPTTRNYLLGINVTF</sequence>
<reference evidence="12 13" key="1">
    <citation type="submission" date="2019-11" db="EMBL/GenBank/DDBJ databases">
        <title>Pedobacter sp. HMF7647 Genome sequencing and assembly.</title>
        <authorList>
            <person name="Kang H."/>
            <person name="Kim H."/>
            <person name="Joh K."/>
        </authorList>
    </citation>
    <scope>NUCLEOTIDE SEQUENCE [LARGE SCALE GENOMIC DNA]</scope>
    <source>
        <strain evidence="12 13">HMF7647</strain>
    </source>
</reference>
<evidence type="ECO:0000313" key="12">
    <source>
        <dbReference type="EMBL" id="MXV51833.1"/>
    </source>
</evidence>
<dbReference type="FunFam" id="2.170.130.10:FF:000008">
    <property type="entry name" value="SusC/RagA family TonB-linked outer membrane protein"/>
    <property type="match status" value="1"/>
</dbReference>
<dbReference type="NCBIfam" id="TIGR04057">
    <property type="entry name" value="SusC_RagA_signa"/>
    <property type="match status" value="1"/>
</dbReference>
<dbReference type="InterPro" id="IPR008969">
    <property type="entry name" value="CarboxyPept-like_regulatory"/>
</dbReference>
<dbReference type="InterPro" id="IPR039426">
    <property type="entry name" value="TonB-dep_rcpt-like"/>
</dbReference>
<dbReference type="InterPro" id="IPR000531">
    <property type="entry name" value="Beta-barrel_TonB"/>
</dbReference>
<evidence type="ECO:0000256" key="2">
    <source>
        <dbReference type="ARBA" id="ARBA00022448"/>
    </source>
</evidence>
<dbReference type="InterPro" id="IPR012910">
    <property type="entry name" value="Plug_dom"/>
</dbReference>
<protein>
    <submittedName>
        <fullName evidence="12">SusC/RagA family TonB-linked outer membrane protein</fullName>
    </submittedName>
</protein>
<keyword evidence="13" id="KW-1185">Reference proteome</keyword>
<dbReference type="AlphaFoldDB" id="A0A7K1YB79"/>
<evidence type="ECO:0000256" key="8">
    <source>
        <dbReference type="PROSITE-ProRule" id="PRU01360"/>
    </source>
</evidence>
<gene>
    <name evidence="12" type="ORF">GS399_12680</name>
</gene>
<comment type="similarity">
    <text evidence="8 9">Belongs to the TonB-dependent receptor family.</text>
</comment>
<keyword evidence="2 8" id="KW-0813">Transport</keyword>
<dbReference type="GO" id="GO:0009279">
    <property type="term" value="C:cell outer membrane"/>
    <property type="evidence" value="ECO:0007669"/>
    <property type="project" value="UniProtKB-SubCell"/>
</dbReference>
<dbReference type="EMBL" id="WVHT01000005">
    <property type="protein sequence ID" value="MXV51833.1"/>
    <property type="molecule type" value="Genomic_DNA"/>
</dbReference>
<organism evidence="12 13">
    <name type="scientific">Hufsiella arboris</name>
    <dbReference type="NCBI Taxonomy" id="2695275"/>
    <lineage>
        <taxon>Bacteria</taxon>
        <taxon>Pseudomonadati</taxon>
        <taxon>Bacteroidota</taxon>
        <taxon>Sphingobacteriia</taxon>
        <taxon>Sphingobacteriales</taxon>
        <taxon>Sphingobacteriaceae</taxon>
        <taxon>Hufsiella</taxon>
    </lineage>
</organism>
<evidence type="ECO:0000256" key="1">
    <source>
        <dbReference type="ARBA" id="ARBA00004571"/>
    </source>
</evidence>
<evidence type="ECO:0000256" key="9">
    <source>
        <dbReference type="RuleBase" id="RU003357"/>
    </source>
</evidence>
<dbReference type="Pfam" id="PF07715">
    <property type="entry name" value="Plug"/>
    <property type="match status" value="1"/>
</dbReference>
<dbReference type="InterPro" id="IPR023996">
    <property type="entry name" value="TonB-dep_OMP_SusC/RagA"/>
</dbReference>
<evidence type="ECO:0000259" key="10">
    <source>
        <dbReference type="Pfam" id="PF00593"/>
    </source>
</evidence>
<comment type="subcellular location">
    <subcellularLocation>
        <location evidence="1 8">Cell outer membrane</location>
        <topology evidence="1 8">Multi-pass membrane protein</topology>
    </subcellularLocation>
</comment>
<dbReference type="Proteomes" id="UP000466586">
    <property type="component" value="Unassembled WGS sequence"/>
</dbReference>